<evidence type="ECO:0000313" key="2">
    <source>
        <dbReference type="Proteomes" id="UP000587070"/>
    </source>
</evidence>
<proteinExistence type="predicted"/>
<keyword evidence="2" id="KW-1185">Reference proteome</keyword>
<dbReference type="AlphaFoldDB" id="A0A840GE84"/>
<dbReference type="OrthoDB" id="5460653at2"/>
<comment type="caution">
    <text evidence="1">The sequence shown here is derived from an EMBL/GenBank/DDBJ whole genome shotgun (WGS) entry which is preliminary data.</text>
</comment>
<evidence type="ECO:0000313" key="1">
    <source>
        <dbReference type="EMBL" id="MBB4246529.1"/>
    </source>
</evidence>
<gene>
    <name evidence="1" type="ORF">GGD90_000886</name>
</gene>
<reference evidence="1 2" key="1">
    <citation type="submission" date="2020-08" db="EMBL/GenBank/DDBJ databases">
        <title>Genome sequencing of Purple Non-Sulfur Bacteria from various extreme environments.</title>
        <authorList>
            <person name="Mayer M."/>
        </authorList>
    </citation>
    <scope>NUCLEOTIDE SEQUENCE [LARGE SCALE GENOMIC DNA]</scope>
    <source>
        <strain evidence="1 2">2761</strain>
    </source>
</reference>
<dbReference type="EMBL" id="JACIGE010000002">
    <property type="protein sequence ID" value="MBB4246529.1"/>
    <property type="molecule type" value="Genomic_DNA"/>
</dbReference>
<protein>
    <submittedName>
        <fullName evidence="1">Phage gp16-like protein</fullName>
    </submittedName>
</protein>
<dbReference type="Pfam" id="PF06252">
    <property type="entry name" value="GemA"/>
    <property type="match status" value="1"/>
</dbReference>
<dbReference type="Proteomes" id="UP000587070">
    <property type="component" value="Unassembled WGS sequence"/>
</dbReference>
<name>A0A840GE84_RHOTE</name>
<sequence>MTTSIWNRRRSAEQQRAAEITHIHVARQQTGMAEDTYRGLLASIEQVQSSKDLSALGRRQLLDHFRKLGWKPKPPKKAPATRAHKPIALSKEEIEAKIATQLKALGAEWGYAYAVGRRIFPDIARWEWLTPEQLGAVSSALERTIRFREKSAQKDARA</sequence>
<accession>A0A840GE84</accession>
<dbReference type="InterPro" id="IPR009363">
    <property type="entry name" value="Phage_Mu_Gp16"/>
</dbReference>
<dbReference type="RefSeq" id="WP_153114593.1">
    <property type="nucleotide sequence ID" value="NZ_JACIGE010000002.1"/>
</dbReference>
<organism evidence="1 2">
    <name type="scientific">Rhodocyclus tenuis</name>
    <name type="common">Rhodospirillum tenue</name>
    <dbReference type="NCBI Taxonomy" id="1066"/>
    <lineage>
        <taxon>Bacteria</taxon>
        <taxon>Pseudomonadati</taxon>
        <taxon>Pseudomonadota</taxon>
        <taxon>Betaproteobacteria</taxon>
        <taxon>Rhodocyclales</taxon>
        <taxon>Rhodocyclaceae</taxon>
        <taxon>Rhodocyclus</taxon>
    </lineage>
</organism>